<dbReference type="SUPFAM" id="SSF55785">
    <property type="entry name" value="PYP-like sensor domain (PAS domain)"/>
    <property type="match status" value="2"/>
</dbReference>
<dbReference type="InterPro" id="IPR000014">
    <property type="entry name" value="PAS"/>
</dbReference>
<dbReference type="GO" id="GO:0016020">
    <property type="term" value="C:membrane"/>
    <property type="evidence" value="ECO:0007669"/>
    <property type="project" value="InterPro"/>
</dbReference>
<dbReference type="PANTHER" id="PTHR24422:SF10">
    <property type="entry name" value="CHEMOTAXIS PROTEIN METHYLTRANSFERASE 2"/>
    <property type="match status" value="1"/>
</dbReference>
<dbReference type="InterPro" id="IPR001610">
    <property type="entry name" value="PAC"/>
</dbReference>
<dbReference type="InterPro" id="IPR000700">
    <property type="entry name" value="PAS-assoc_C"/>
</dbReference>
<dbReference type="KEGG" id="pacr:FXN63_23675"/>
<dbReference type="Gene3D" id="3.30.450.20">
    <property type="entry name" value="PAS domain"/>
    <property type="match status" value="2"/>
</dbReference>
<dbReference type="PANTHER" id="PTHR24422">
    <property type="entry name" value="CHEMOTAXIS PROTEIN METHYLTRANSFERASE"/>
    <property type="match status" value="1"/>
</dbReference>
<evidence type="ECO:0000259" key="2">
    <source>
        <dbReference type="PROSITE" id="PS50111"/>
    </source>
</evidence>
<dbReference type="Pfam" id="PF08447">
    <property type="entry name" value="PAS_3"/>
    <property type="match status" value="2"/>
</dbReference>
<organism evidence="4 5">
    <name type="scientific">Pigmentiphaga aceris</name>
    <dbReference type="NCBI Taxonomy" id="1940612"/>
    <lineage>
        <taxon>Bacteria</taxon>
        <taxon>Pseudomonadati</taxon>
        <taxon>Pseudomonadota</taxon>
        <taxon>Betaproteobacteria</taxon>
        <taxon>Burkholderiales</taxon>
        <taxon>Alcaligenaceae</taxon>
        <taxon>Pigmentiphaga</taxon>
    </lineage>
</organism>
<dbReference type="InterPro" id="IPR050903">
    <property type="entry name" value="Bact_Chemotaxis_MeTrfase"/>
</dbReference>
<dbReference type="RefSeq" id="WP_148817971.1">
    <property type="nucleotide sequence ID" value="NZ_CP043046.1"/>
</dbReference>
<gene>
    <name evidence="4" type="ORF">FXN63_23675</name>
</gene>
<dbReference type="NCBIfam" id="TIGR00229">
    <property type="entry name" value="sensory_box"/>
    <property type="match status" value="2"/>
</dbReference>
<evidence type="ECO:0000256" key="1">
    <source>
        <dbReference type="PROSITE-ProRule" id="PRU00284"/>
    </source>
</evidence>
<dbReference type="OrthoDB" id="9806477at2"/>
<feature type="domain" description="PAC" evidence="3">
    <location>
        <begin position="93"/>
        <end position="145"/>
    </location>
</feature>
<keyword evidence="5" id="KW-1185">Reference proteome</keyword>
<dbReference type="SMART" id="SM00283">
    <property type="entry name" value="MA"/>
    <property type="match status" value="1"/>
</dbReference>
<dbReference type="InterPro" id="IPR004089">
    <property type="entry name" value="MCPsignal_dom"/>
</dbReference>
<dbReference type="CDD" id="cd00130">
    <property type="entry name" value="PAS"/>
    <property type="match status" value="2"/>
</dbReference>
<proteinExistence type="predicted"/>
<feature type="domain" description="Methyl-accepting transducer" evidence="2">
    <location>
        <begin position="264"/>
        <end position="445"/>
    </location>
</feature>
<dbReference type="Proteomes" id="UP000325161">
    <property type="component" value="Chromosome"/>
</dbReference>
<dbReference type="GO" id="GO:0007165">
    <property type="term" value="P:signal transduction"/>
    <property type="evidence" value="ECO:0007669"/>
    <property type="project" value="UniProtKB-KW"/>
</dbReference>
<protein>
    <submittedName>
        <fullName evidence="4">PAS domain S-box protein</fullName>
    </submittedName>
</protein>
<name>A0A5C0B5D4_9BURK</name>
<evidence type="ECO:0000259" key="3">
    <source>
        <dbReference type="PROSITE" id="PS50113"/>
    </source>
</evidence>
<keyword evidence="1" id="KW-0807">Transducer</keyword>
<feature type="domain" description="PAC" evidence="3">
    <location>
        <begin position="215"/>
        <end position="267"/>
    </location>
</feature>
<dbReference type="SUPFAM" id="SSF58104">
    <property type="entry name" value="Methyl-accepting chemotaxis protein (MCP) signaling domain"/>
    <property type="match status" value="1"/>
</dbReference>
<dbReference type="InterPro" id="IPR013655">
    <property type="entry name" value="PAS_fold_3"/>
</dbReference>
<dbReference type="Pfam" id="PF00015">
    <property type="entry name" value="MCPsignal"/>
    <property type="match status" value="1"/>
</dbReference>
<dbReference type="Gene3D" id="1.10.287.950">
    <property type="entry name" value="Methyl-accepting chemotaxis protein"/>
    <property type="match status" value="1"/>
</dbReference>
<accession>A0A5C0B5D4</accession>
<dbReference type="SMART" id="SM00086">
    <property type="entry name" value="PAC"/>
    <property type="match status" value="2"/>
</dbReference>
<evidence type="ECO:0000313" key="5">
    <source>
        <dbReference type="Proteomes" id="UP000325161"/>
    </source>
</evidence>
<reference evidence="4 5" key="1">
    <citation type="submission" date="2019-08" db="EMBL/GenBank/DDBJ databases">
        <title>Amphibian skin-associated Pigmentiphaga: genome sequence and occurrence across geography and hosts.</title>
        <authorList>
            <person name="Bletz M.C."/>
            <person name="Bunk B."/>
            <person name="Sproeer C."/>
            <person name="Biwer P."/>
            <person name="Reiter S."/>
            <person name="Rabemananjara F.C.E."/>
            <person name="Schulz S."/>
            <person name="Overmann J."/>
            <person name="Vences M."/>
        </authorList>
    </citation>
    <scope>NUCLEOTIDE SEQUENCE [LARGE SCALE GENOMIC DNA]</scope>
    <source>
        <strain evidence="4 5">Mada1488</strain>
    </source>
</reference>
<dbReference type="InterPro" id="IPR035965">
    <property type="entry name" value="PAS-like_dom_sf"/>
</dbReference>
<dbReference type="PROSITE" id="PS50111">
    <property type="entry name" value="CHEMOTAXIS_TRANSDUC_2"/>
    <property type="match status" value="1"/>
</dbReference>
<dbReference type="AlphaFoldDB" id="A0A5C0B5D4"/>
<evidence type="ECO:0000313" key="4">
    <source>
        <dbReference type="EMBL" id="QEI08500.1"/>
    </source>
</evidence>
<sequence length="445" mass="48745">MFGNTGKRKIEDLQVKVQRQHAVRTALDRSTAVIEFDLTGCVTAANENVAHALGYEHGDDLIGKRHHEFCDKDYAASAEYTEFWAALRRGEFYAGRVRRVTRDGSYLWLEATYNPLLDAAGNVVGVIKFATDITARVKAEAATKARLSAITRSMAVIEFTADGVIVDANENFLAATGYSLEQVVGAHHRIFCNEAYARSPEYATLWQQLKQGEFYSGRIQRIRSDGSTCWLQASYNPVLDCSGRVVSVIKFAYDVSNQVIQEAQNAESAKLAYQTSQESESLYADGVSSINQTADEIRHMAERIEEASVNIQTLGANSARITAIVQTIRAIADRTNLLALNAAIEAARAGEHGRGFAVVADEVRNLAERTSSSTSEIARVVKDTQQLTQDAVKHIEDILQDARHSVSLTQDARDKVLRIKDEAQAVLSAIGKYAAAMPAPVAALV</sequence>
<dbReference type="EMBL" id="CP043046">
    <property type="protein sequence ID" value="QEI08500.1"/>
    <property type="molecule type" value="Genomic_DNA"/>
</dbReference>
<dbReference type="PROSITE" id="PS50113">
    <property type="entry name" value="PAC"/>
    <property type="match status" value="2"/>
</dbReference>